<protein>
    <recommendedName>
        <fullName evidence="3">Asp23/Gls24 family envelope stress response protein</fullName>
    </recommendedName>
</protein>
<dbReference type="OrthoDB" id="5429664at2"/>
<dbReference type="HOGENOM" id="CLU_056712_0_0_0"/>
<organism evidence="1 2">
    <name type="scientific">Jonquetella anthropi DSM 22815</name>
    <dbReference type="NCBI Taxonomy" id="885272"/>
    <lineage>
        <taxon>Bacteria</taxon>
        <taxon>Thermotogati</taxon>
        <taxon>Synergistota</taxon>
        <taxon>Synergistia</taxon>
        <taxon>Synergistales</taxon>
        <taxon>Dethiosulfovibrionaceae</taxon>
        <taxon>Jonquetella</taxon>
    </lineage>
</organism>
<dbReference type="eggNOG" id="COG1302">
    <property type="taxonomic scope" value="Bacteria"/>
</dbReference>
<evidence type="ECO:0008006" key="3">
    <source>
        <dbReference type="Google" id="ProtNLM"/>
    </source>
</evidence>
<dbReference type="AlphaFoldDB" id="H0UK70"/>
<sequence>MAKPRFEPLKGRFEVIAFYGPAGTGKSMRVQTLAQDKAVDLIVDDGLVISRGRILAGRSAKTEENMVRAIRRAMFHFPEHRREVRACLAMHAPCRVMVLATSTGMASDICTVLGLPQPAESISIDQVATPDEIKQALFERKQNKRHVIPAATTQIRKNFTGRLVGHLRSLFGGEETDEKTIVRPPFSFFGTLRIAPAVHRQIVSHVIAGTKQVVSCEDLKIKGDENLAISLSVKVSVGDRSIREVVSDLTLRIRVAVEQLTGTSVSKVNVAVKEVVTDGDSGTGR</sequence>
<reference evidence="1 2" key="1">
    <citation type="submission" date="2011-11" db="EMBL/GenBank/DDBJ databases">
        <title>The Noncontiguous Finished genome of Jonquetella anthropi DSM 22815.</title>
        <authorList>
            <consortium name="US DOE Joint Genome Institute (JGI-PGF)"/>
            <person name="Lucas S."/>
            <person name="Copeland A."/>
            <person name="Lapidus A."/>
            <person name="Glavina del Rio T."/>
            <person name="Dalin E."/>
            <person name="Tice H."/>
            <person name="Bruce D."/>
            <person name="Goodwin L."/>
            <person name="Pitluck S."/>
            <person name="Peters L."/>
            <person name="Mikhailova N."/>
            <person name="Held B."/>
            <person name="Kyrpides N."/>
            <person name="Mavromatis K."/>
            <person name="Ivanova N."/>
            <person name="Markowitz V."/>
            <person name="Cheng J.-F."/>
            <person name="Hugenholtz P."/>
            <person name="Woyke T."/>
            <person name="Wu D."/>
            <person name="Gronow S."/>
            <person name="Wellnitz S."/>
            <person name="Brambilla E."/>
            <person name="Klenk H.-P."/>
            <person name="Eisen J.A."/>
        </authorList>
    </citation>
    <scope>NUCLEOTIDE SEQUENCE [LARGE SCALE GENOMIC DNA]</scope>
    <source>
        <strain evidence="1 2">DSM 22815</strain>
    </source>
</reference>
<keyword evidence="2" id="KW-1185">Reference proteome</keyword>
<dbReference type="Proteomes" id="UP000003806">
    <property type="component" value="Chromosome"/>
</dbReference>
<proteinExistence type="predicted"/>
<accession>H0UK70</accession>
<evidence type="ECO:0000313" key="2">
    <source>
        <dbReference type="Proteomes" id="UP000003806"/>
    </source>
</evidence>
<dbReference type="STRING" id="885272.JonanDRAFT_0693"/>
<dbReference type="EMBL" id="CM001376">
    <property type="protein sequence ID" value="EHM13079.1"/>
    <property type="molecule type" value="Genomic_DNA"/>
</dbReference>
<dbReference type="SUPFAM" id="SSF52540">
    <property type="entry name" value="P-loop containing nucleoside triphosphate hydrolases"/>
    <property type="match status" value="1"/>
</dbReference>
<dbReference type="InterPro" id="IPR027417">
    <property type="entry name" value="P-loop_NTPase"/>
</dbReference>
<name>H0UK70_9BACT</name>
<evidence type="ECO:0000313" key="1">
    <source>
        <dbReference type="EMBL" id="EHM13079.1"/>
    </source>
</evidence>
<gene>
    <name evidence="1" type="ORF">JonanDRAFT_0693</name>
</gene>